<dbReference type="InterPro" id="IPR045185">
    <property type="entry name" value="PUB22/23/24-like"/>
</dbReference>
<proteinExistence type="predicted"/>
<protein>
    <recommendedName>
        <fullName evidence="2 4">U-box domain-containing protein</fullName>
        <ecNumber evidence="2">2.3.2.27</ecNumber>
    </recommendedName>
    <alternativeName>
        <fullName evidence="2">RING-type E3 ubiquitin transferase PUB</fullName>
    </alternativeName>
</protein>
<keyword evidence="6" id="KW-1185">Reference proteome</keyword>
<dbReference type="EC" id="2.3.2.27" evidence="2"/>
<evidence type="ECO:0000256" key="1">
    <source>
        <dbReference type="ARBA" id="ARBA00022786"/>
    </source>
</evidence>
<dbReference type="InterPro" id="IPR058678">
    <property type="entry name" value="ARM_PUB"/>
</dbReference>
<feature type="region of interest" description="Disordered" evidence="3">
    <location>
        <begin position="1"/>
        <end position="48"/>
    </location>
</feature>
<dbReference type="Gramene" id="OMERI10G02150.1">
    <property type="protein sequence ID" value="OMERI10G02150.1"/>
    <property type="gene ID" value="OMERI10G02150"/>
</dbReference>
<feature type="compositionally biased region" description="Gly residues" evidence="3">
    <location>
        <begin position="80"/>
        <end position="89"/>
    </location>
</feature>
<comment type="function">
    <text evidence="2">Functions as an E3 ubiquitin ligase.</text>
</comment>
<feature type="compositionally biased region" description="Low complexity" evidence="3">
    <location>
        <begin position="32"/>
        <end position="48"/>
    </location>
</feature>
<evidence type="ECO:0000256" key="3">
    <source>
        <dbReference type="SAM" id="MobiDB-lite"/>
    </source>
</evidence>
<feature type="domain" description="U-box" evidence="4">
    <location>
        <begin position="163"/>
        <end position="242"/>
    </location>
</feature>
<comment type="catalytic activity">
    <reaction evidence="2">
        <text>S-ubiquitinyl-[E2 ubiquitin-conjugating enzyme]-L-cysteine + [acceptor protein]-L-lysine = [E2 ubiquitin-conjugating enzyme]-L-cysteine + N(6)-ubiquitinyl-[acceptor protein]-L-lysine.</text>
        <dbReference type="EC" id="2.3.2.27"/>
    </reaction>
</comment>
<reference evidence="5" key="2">
    <citation type="submission" date="2018-05" db="EMBL/GenBank/DDBJ databases">
        <title>OmerRS3 (Oryza meridionalis Reference Sequence Version 3).</title>
        <authorList>
            <person name="Zhang J."/>
            <person name="Kudrna D."/>
            <person name="Lee S."/>
            <person name="Talag J."/>
            <person name="Welchert J."/>
            <person name="Wing R.A."/>
        </authorList>
    </citation>
    <scope>NUCLEOTIDE SEQUENCE [LARGE SCALE GENOMIC DNA]</scope>
    <source>
        <strain evidence="5">cv. OR44</strain>
    </source>
</reference>
<dbReference type="Proteomes" id="UP000008021">
    <property type="component" value="Chromosome 10"/>
</dbReference>
<sequence length="347" mass="37376">MRRMRRRTRASTAPPPQICRRRPPLPPPPPDAAAATTTTQPRHQQPPRCLAADAVVAASGGAGAWHADDRRPTNGERRPVGGGGGSGGCGGGSPIAAGIVVVGVGVPRARSSRQDPLLLVRVIVPLFPAGSRRDAVAGVLLLLRRRMDGASRACPALKLALPAMPHTRLTSASAIALVDGVVGVVADRPSAKAVKVALHMLYRLCPWSQNRVKAVDAGAVSTLMRLLLDEGCGGDRRACELTVVATTTFAATRRDAWRWWHTRWGSRRWRARRRGCPSRALRASCAHCTPWLMARHSATLAVLQEVQVSASGERTRARARWPACRHRCSLSARERDEEGKRKGKEIG</sequence>
<evidence type="ECO:0000256" key="2">
    <source>
        <dbReference type="RuleBase" id="RU369093"/>
    </source>
</evidence>
<feature type="region of interest" description="Disordered" evidence="3">
    <location>
        <begin position="61"/>
        <end position="89"/>
    </location>
</feature>
<dbReference type="AlphaFoldDB" id="A0A0E0EVW1"/>
<evidence type="ECO:0000259" key="4">
    <source>
        <dbReference type="Pfam" id="PF25598"/>
    </source>
</evidence>
<organism evidence="5">
    <name type="scientific">Oryza meridionalis</name>
    <dbReference type="NCBI Taxonomy" id="40149"/>
    <lineage>
        <taxon>Eukaryota</taxon>
        <taxon>Viridiplantae</taxon>
        <taxon>Streptophyta</taxon>
        <taxon>Embryophyta</taxon>
        <taxon>Tracheophyta</taxon>
        <taxon>Spermatophyta</taxon>
        <taxon>Magnoliopsida</taxon>
        <taxon>Liliopsida</taxon>
        <taxon>Poales</taxon>
        <taxon>Poaceae</taxon>
        <taxon>BOP clade</taxon>
        <taxon>Oryzoideae</taxon>
        <taxon>Oryzeae</taxon>
        <taxon>Oryzinae</taxon>
        <taxon>Oryza</taxon>
    </lineage>
</organism>
<dbReference type="GO" id="GO:0061630">
    <property type="term" value="F:ubiquitin protein ligase activity"/>
    <property type="evidence" value="ECO:0007669"/>
    <property type="project" value="UniProtKB-UniRule"/>
</dbReference>
<accession>A0A0E0EVW1</accession>
<keyword evidence="1 2" id="KW-0833">Ubl conjugation pathway</keyword>
<dbReference type="Pfam" id="PF25598">
    <property type="entry name" value="ARM_PUB"/>
    <property type="match status" value="1"/>
</dbReference>
<dbReference type="EnsemblPlants" id="OMERI10G02150.1">
    <property type="protein sequence ID" value="OMERI10G02150.1"/>
    <property type="gene ID" value="OMERI10G02150"/>
</dbReference>
<comment type="pathway">
    <text evidence="2">Protein modification; protein ubiquitination.</text>
</comment>
<dbReference type="STRING" id="40149.A0A0E0EVW1"/>
<dbReference type="HOGENOM" id="CLU_951837_0_0_1"/>
<evidence type="ECO:0000313" key="5">
    <source>
        <dbReference type="EnsemblPlants" id="OMERI10G02150.1"/>
    </source>
</evidence>
<name>A0A0E0EVW1_9ORYZ</name>
<dbReference type="GO" id="GO:0016567">
    <property type="term" value="P:protein ubiquitination"/>
    <property type="evidence" value="ECO:0007669"/>
    <property type="project" value="UniProtKB-UniRule"/>
</dbReference>
<reference evidence="5" key="1">
    <citation type="submission" date="2015-04" db="UniProtKB">
        <authorList>
            <consortium name="EnsemblPlants"/>
        </authorList>
    </citation>
    <scope>IDENTIFICATION</scope>
</reference>
<feature type="compositionally biased region" description="Basic and acidic residues" evidence="3">
    <location>
        <begin position="66"/>
        <end position="79"/>
    </location>
</feature>
<dbReference type="PANTHER" id="PTHR22849">
    <property type="entry name" value="WDSAM1 PROTEIN"/>
    <property type="match status" value="1"/>
</dbReference>
<dbReference type="PANTHER" id="PTHR22849:SF49">
    <property type="entry name" value="U-BOX DOMAIN-CONTAINING PROTEIN"/>
    <property type="match status" value="1"/>
</dbReference>
<evidence type="ECO:0000313" key="6">
    <source>
        <dbReference type="Proteomes" id="UP000008021"/>
    </source>
</evidence>
<keyword evidence="2" id="KW-0808">Transferase</keyword>